<dbReference type="EMBL" id="JAMYPJ010000069">
    <property type="protein sequence ID" value="MER8937243.1"/>
    <property type="molecule type" value="Genomic_DNA"/>
</dbReference>
<comment type="caution">
    <text evidence="1">The sequence shown here is derived from an EMBL/GenBank/DDBJ whole genome shotgun (WGS) entry which is preliminary data.</text>
</comment>
<dbReference type="SUPFAM" id="SSF51445">
    <property type="entry name" value="(Trans)glycosidases"/>
    <property type="match status" value="1"/>
</dbReference>
<evidence type="ECO:0000313" key="2">
    <source>
        <dbReference type="Proteomes" id="UP001464387"/>
    </source>
</evidence>
<organism evidence="1 2">
    <name type="scientific">Mesorhizobium opportunistum</name>
    <dbReference type="NCBI Taxonomy" id="593909"/>
    <lineage>
        <taxon>Bacteria</taxon>
        <taxon>Pseudomonadati</taxon>
        <taxon>Pseudomonadota</taxon>
        <taxon>Alphaproteobacteria</taxon>
        <taxon>Hyphomicrobiales</taxon>
        <taxon>Phyllobacteriaceae</taxon>
        <taxon>Mesorhizobium</taxon>
    </lineage>
</organism>
<dbReference type="Proteomes" id="UP001464387">
    <property type="component" value="Unassembled WGS sequence"/>
</dbReference>
<protein>
    <submittedName>
        <fullName evidence="1">Beta-glucosidase</fullName>
    </submittedName>
</protein>
<proteinExistence type="predicted"/>
<keyword evidence="2" id="KW-1185">Reference proteome</keyword>
<reference evidence="1 2" key="1">
    <citation type="journal article" date="2024" name="Proc. Natl. Acad. Sci. U.S.A.">
        <title>The evolutionary genomics of adaptation to stress in wild rhizobium bacteria.</title>
        <authorList>
            <person name="Kehlet-Delgado H."/>
            <person name="Montoya A.P."/>
            <person name="Jensen K.T."/>
            <person name="Wendlandt C.E."/>
            <person name="Dexheimer C."/>
            <person name="Roberts M."/>
            <person name="Torres Martinez L."/>
            <person name="Friesen M.L."/>
            <person name="Griffitts J.S."/>
            <person name="Porter S.S."/>
        </authorList>
    </citation>
    <scope>NUCLEOTIDE SEQUENCE [LARGE SCALE GENOMIC DNA]</scope>
    <source>
        <strain evidence="1 2">M0729</strain>
    </source>
</reference>
<sequence>MSDTGRRHEHQAEASDTEVSRFASFFMAGFECSSHRRKDGVRLDLIRATSHNLHALGDYRGCAELGLRTIRDGLRWHLIETAPGTYDWSSWAPMVEAARSAGVQVIWDIFHYGSPDHVDQGSTDFVDAYASFAAEAVRVHRSIAGTPPLFCPINEISFFAWAVEVGYFPRVGPEERGWFKRHLVKAAIAGVRAMREIDPACRFVWAEPLIHIAPRDGTRGERRRAENARQGQFEAYDMLLGHVEPELGGSEDVVDVVGLNFYPHNQWYLNGPTIPMGHHEYRALSEMLLEVAHRYGKPMFIAETGSEGSGGPAWLHYVCDEVRAAMSSEAPIEGICLYPITAYPGWDNSRHAEVGLFSVIQADGMRRLRQPIADELVRQRNLFTAKGTD</sequence>
<dbReference type="Gene3D" id="3.20.20.80">
    <property type="entry name" value="Glycosidases"/>
    <property type="match status" value="2"/>
</dbReference>
<gene>
    <name evidence="1" type="ORF">NKI33_30355</name>
</gene>
<name>A0ABV1YPX1_9HYPH</name>
<evidence type="ECO:0000313" key="1">
    <source>
        <dbReference type="EMBL" id="MER8937243.1"/>
    </source>
</evidence>
<accession>A0ABV1YPX1</accession>
<dbReference type="RefSeq" id="WP_287277063.1">
    <property type="nucleotide sequence ID" value="NZ_JAMYMY010000064.1"/>
</dbReference>
<dbReference type="InterPro" id="IPR017853">
    <property type="entry name" value="GH"/>
</dbReference>